<evidence type="ECO:0000313" key="1">
    <source>
        <dbReference type="EMBL" id="QIQ66395.1"/>
    </source>
</evidence>
<dbReference type="Proteomes" id="UP000502113">
    <property type="component" value="Segment"/>
</dbReference>
<protein>
    <recommendedName>
        <fullName evidence="3">Phage protein</fullName>
    </recommendedName>
</protein>
<keyword evidence="2" id="KW-1185">Reference proteome</keyword>
<evidence type="ECO:0000313" key="2">
    <source>
        <dbReference type="Proteomes" id="UP000502113"/>
    </source>
</evidence>
<reference evidence="2" key="1">
    <citation type="submission" date="2020-02" db="EMBL/GenBank/DDBJ databases">
        <authorList>
            <person name="Olsen N.S."/>
            <person name="Forero-Junco L."/>
            <person name="Kot W."/>
            <person name="Hansen L.H."/>
        </authorList>
    </citation>
    <scope>NUCLEOTIDE SEQUENCE [LARGE SCALE GENOMIC DNA]</scope>
</reference>
<proteinExistence type="predicted"/>
<accession>A0A6G9LL89</accession>
<name>A0A6G9LL89_9CAUD</name>
<organism evidence="1 2">
    <name type="scientific">Enterococcus phage vipetofem</name>
    <dbReference type="NCBI Taxonomy" id="2719594"/>
    <lineage>
        <taxon>Viruses</taxon>
        <taxon>Duplodnaviria</taxon>
        <taxon>Heunggongvirae</taxon>
        <taxon>Uroviricota</taxon>
        <taxon>Caudoviricetes</taxon>
        <taxon>Andrewesvirinae</taxon>
        <taxon>Vipetofemvirus</taxon>
        <taxon>Vipetofemvirus vipetofem</taxon>
    </lineage>
</organism>
<sequence length="70" mass="8104">MKKIEDNPFNFIEDGIFIEPIKNPFSCEAAYEEACSHVLGIIKVNEEVGNDVTVEKQMMSWLDKLSYEYI</sequence>
<evidence type="ECO:0008006" key="3">
    <source>
        <dbReference type="Google" id="ProtNLM"/>
    </source>
</evidence>
<dbReference type="EMBL" id="MT119361">
    <property type="protein sequence ID" value="QIQ66395.1"/>
    <property type="molecule type" value="Genomic_DNA"/>
</dbReference>
<gene>
    <name evidence="1" type="ORF">vipetofem_97</name>
</gene>